<comment type="caution">
    <text evidence="3">The sequence shown here is derived from an EMBL/GenBank/DDBJ whole genome shotgun (WGS) entry which is preliminary data.</text>
</comment>
<feature type="domain" description="Glycosyltransferase subfamily 4-like N-terminal" evidence="2">
    <location>
        <begin position="13"/>
        <end position="171"/>
    </location>
</feature>
<evidence type="ECO:0000313" key="3">
    <source>
        <dbReference type="EMBL" id="MCH7396499.1"/>
    </source>
</evidence>
<evidence type="ECO:0000259" key="2">
    <source>
        <dbReference type="Pfam" id="PF13439"/>
    </source>
</evidence>
<evidence type="ECO:0000313" key="4">
    <source>
        <dbReference type="Proteomes" id="UP001165488"/>
    </source>
</evidence>
<dbReference type="SUPFAM" id="SSF53756">
    <property type="entry name" value="UDP-Glycosyltransferase/glycogen phosphorylase"/>
    <property type="match status" value="1"/>
</dbReference>
<organism evidence="3 4">
    <name type="scientific">Belliella calami</name>
    <dbReference type="NCBI Taxonomy" id="2923436"/>
    <lineage>
        <taxon>Bacteria</taxon>
        <taxon>Pseudomonadati</taxon>
        <taxon>Bacteroidota</taxon>
        <taxon>Cytophagia</taxon>
        <taxon>Cytophagales</taxon>
        <taxon>Cyclobacteriaceae</taxon>
        <taxon>Belliella</taxon>
    </lineage>
</organism>
<keyword evidence="3" id="KW-0808">Transferase</keyword>
<evidence type="ECO:0000259" key="1">
    <source>
        <dbReference type="Pfam" id="PF00534"/>
    </source>
</evidence>
<dbReference type="RefSeq" id="WP_241273020.1">
    <property type="nucleotide sequence ID" value="NZ_JAKZGS010000001.1"/>
</dbReference>
<dbReference type="InterPro" id="IPR028098">
    <property type="entry name" value="Glyco_trans_4-like_N"/>
</dbReference>
<reference evidence="3" key="1">
    <citation type="submission" date="2022-03" db="EMBL/GenBank/DDBJ databases">
        <title>De novo assembled genomes of Belliella spp. (Cyclobacteriaceae) strains.</title>
        <authorList>
            <person name="Szabo A."/>
            <person name="Korponai K."/>
            <person name="Felfoldi T."/>
        </authorList>
    </citation>
    <scope>NUCLEOTIDE SEQUENCE</scope>
    <source>
        <strain evidence="3">DSM 107340</strain>
    </source>
</reference>
<keyword evidence="3" id="KW-0328">Glycosyltransferase</keyword>
<dbReference type="GO" id="GO:0016757">
    <property type="term" value="F:glycosyltransferase activity"/>
    <property type="evidence" value="ECO:0007669"/>
    <property type="project" value="UniProtKB-KW"/>
</dbReference>
<dbReference type="Pfam" id="PF13439">
    <property type="entry name" value="Glyco_transf_4"/>
    <property type="match status" value="1"/>
</dbReference>
<keyword evidence="4" id="KW-1185">Reference proteome</keyword>
<dbReference type="InterPro" id="IPR001296">
    <property type="entry name" value="Glyco_trans_1"/>
</dbReference>
<proteinExistence type="predicted"/>
<protein>
    <submittedName>
        <fullName evidence="3">Glycosyltransferase</fullName>
        <ecNumber evidence="3">2.4.-.-</ecNumber>
    </submittedName>
</protein>
<gene>
    <name evidence="3" type="ORF">MM236_00805</name>
</gene>
<accession>A0ABS9UIQ4</accession>
<dbReference type="EC" id="2.4.-.-" evidence="3"/>
<name>A0ABS9UIQ4_9BACT</name>
<dbReference type="Proteomes" id="UP001165488">
    <property type="component" value="Unassembled WGS sequence"/>
</dbReference>
<dbReference type="Gene3D" id="3.40.50.2000">
    <property type="entry name" value="Glycogen Phosphorylase B"/>
    <property type="match status" value="2"/>
</dbReference>
<dbReference type="EMBL" id="JAKZGS010000001">
    <property type="protein sequence ID" value="MCH7396499.1"/>
    <property type="molecule type" value="Genomic_DNA"/>
</dbReference>
<feature type="domain" description="Glycosyl transferase family 1" evidence="1">
    <location>
        <begin position="184"/>
        <end position="348"/>
    </location>
</feature>
<dbReference type="PANTHER" id="PTHR12526">
    <property type="entry name" value="GLYCOSYLTRANSFERASE"/>
    <property type="match status" value="1"/>
</dbReference>
<dbReference type="Pfam" id="PF00534">
    <property type="entry name" value="Glycos_transf_1"/>
    <property type="match status" value="1"/>
</dbReference>
<sequence length="377" mass="43077">MKILHLIKSLGRGGAEKLILETAAVHQKSFEFSCIHFYHREGNIVEEMEQIGINVSFLPSSNLGLFKQISLVRKYVIENKIDLIHAHLPWAGILGRFVVRKLDIPLVYTEHNTWDRYKKITYWANRLTFKKQDVAIAVSNEVALSFRLNSILSPFKIEEKPKLKLIQNGVNKDKFVRNTEEGSRIRKSLSIPKEAFVIGNVAVFRMQKRLWLWVEQALEILKSEPEVHFVLVGAGPWREQIEKQIEESGKGSNFHLVGLQKDVLPFLSMMDLFMISSEYEGLPVAMLEAMSCEIPVVSTAAGGIAEVISHGEEGFICEVEEYQELARFALNLINNPTTHQEMSKSARRKVVELFSLQKMVMQLEEVYSEFRKTGTKG</sequence>